<dbReference type="EMBL" id="JBBNFP010000005">
    <property type="protein sequence ID" value="MEQ2485922.1"/>
    <property type="molecule type" value="Genomic_DNA"/>
</dbReference>
<comment type="caution">
    <text evidence="1">The sequence shown here is derived from an EMBL/GenBank/DDBJ whole genome shotgun (WGS) entry which is preliminary data.</text>
</comment>
<sequence>MSTQYGGLIFRKLQKIPLNYVKIFSVFAPLLASPSREKESKNTNIFCEKRRTPPARLTRGVAKDGPSSLERPAIEAPFGMFGRAVWRLSQLD</sequence>
<evidence type="ECO:0000313" key="1">
    <source>
        <dbReference type="EMBL" id="MEQ2485922.1"/>
    </source>
</evidence>
<reference evidence="1 2" key="1">
    <citation type="submission" date="2024-04" db="EMBL/GenBank/DDBJ databases">
        <title>Human intestinal bacterial collection.</title>
        <authorList>
            <person name="Pauvert C."/>
            <person name="Hitch T.C.A."/>
            <person name="Clavel T."/>
        </authorList>
    </citation>
    <scope>NUCLEOTIDE SEQUENCE [LARGE SCALE GENOMIC DNA]</scope>
    <source>
        <strain evidence="1 2">CLA-AA-H145</strain>
    </source>
</reference>
<dbReference type="Proteomes" id="UP001487296">
    <property type="component" value="Unassembled WGS sequence"/>
</dbReference>
<keyword evidence="2" id="KW-1185">Reference proteome</keyword>
<accession>A0ABV1FNF0</accession>
<name>A0ABV1FNF0_9BACT</name>
<evidence type="ECO:0000313" key="2">
    <source>
        <dbReference type="Proteomes" id="UP001487296"/>
    </source>
</evidence>
<gene>
    <name evidence="1" type="ORF">AAAT34_02500</name>
</gene>
<protein>
    <submittedName>
        <fullName evidence="1">Uncharacterized protein</fullName>
    </submittedName>
</protein>
<dbReference type="RefSeq" id="WP_215758931.1">
    <property type="nucleotide sequence ID" value="NZ_JAHKBE010000004.1"/>
</dbReference>
<proteinExistence type="predicted"/>
<organism evidence="1 2">
    <name type="scientific">Hallella faecis</name>
    <dbReference type="NCBI Taxonomy" id="2841596"/>
    <lineage>
        <taxon>Bacteria</taxon>
        <taxon>Pseudomonadati</taxon>
        <taxon>Bacteroidota</taxon>
        <taxon>Bacteroidia</taxon>
        <taxon>Bacteroidales</taxon>
        <taxon>Prevotellaceae</taxon>
        <taxon>Hallella</taxon>
    </lineage>
</organism>